<dbReference type="GO" id="GO:0020037">
    <property type="term" value="F:heme binding"/>
    <property type="evidence" value="ECO:0007669"/>
    <property type="project" value="InterPro"/>
</dbReference>
<sequence>MANESAVPPGRLGLPWLGESAAILKDNHQFFRDRFDRYGPVFKTRLFGIDFAVFSGPEAFHRFATDPRIERIGAHPLPVAQMFDSSVAVTDGPHFRERKLSILDGVWRREAIAHYLPGMQAGLERMLDRWRAQPDVSVRESLSRFTAENTAAMYLVDPQPADVERLLRFLPAFSGAFTTLPIPLPWTQYGRAVRARRDLMALIDDTLDRHLAEPRDDALSRMIDSARSRGVDPRELRHDMVFLLFAGQSGLTVPLTFATMALGRNPEIMERARAEALAVAPDGDLTLDDLDRLEYLGAISKEVRRYYPMNASTNFGRVTAPMEVGGYRIPAGWGAIGAIHITMRNPDVFAEPDVFDPERFTPEREAKLAPGSYVPQGDGDRAGHRCPGEDMVTVATKLYLALALRRGVWSVPEQDLTLSREIFPMPRSGLRIRFEPQPPG</sequence>
<dbReference type="AlphaFoldDB" id="A0A7X0FQM3"/>
<evidence type="ECO:0000256" key="3">
    <source>
        <dbReference type="ARBA" id="ARBA00022723"/>
    </source>
</evidence>
<dbReference type="EMBL" id="JACHML010000001">
    <property type="protein sequence ID" value="MBB6391914.1"/>
    <property type="molecule type" value="Genomic_DNA"/>
</dbReference>
<reference evidence="8 9" key="1">
    <citation type="submission" date="2020-08" db="EMBL/GenBank/DDBJ databases">
        <title>Sequencing the genomes of 1000 actinobacteria strains.</title>
        <authorList>
            <person name="Klenk H.-P."/>
        </authorList>
    </citation>
    <scope>NUCLEOTIDE SEQUENCE [LARGE SCALE GENOMIC DNA]</scope>
    <source>
        <strain evidence="8 9">DSM 12511</strain>
    </source>
</reference>
<evidence type="ECO:0000256" key="1">
    <source>
        <dbReference type="ARBA" id="ARBA00010617"/>
    </source>
</evidence>
<dbReference type="InterPro" id="IPR036396">
    <property type="entry name" value="Cyt_P450_sf"/>
</dbReference>
<dbReference type="InterPro" id="IPR002403">
    <property type="entry name" value="Cyt_P450_E_grp-IV"/>
</dbReference>
<protein>
    <submittedName>
        <fullName evidence="8">Cytochrome P450</fullName>
    </submittedName>
</protein>
<keyword evidence="6" id="KW-0503">Monooxygenase</keyword>
<dbReference type="GO" id="GO:0016125">
    <property type="term" value="P:sterol metabolic process"/>
    <property type="evidence" value="ECO:0007669"/>
    <property type="project" value="TreeGrafter"/>
</dbReference>
<organism evidence="8 9">
    <name type="scientific">Microbacterium thalassium</name>
    <dbReference type="NCBI Taxonomy" id="362649"/>
    <lineage>
        <taxon>Bacteria</taxon>
        <taxon>Bacillati</taxon>
        <taxon>Actinomycetota</taxon>
        <taxon>Actinomycetes</taxon>
        <taxon>Micrococcales</taxon>
        <taxon>Microbacteriaceae</taxon>
        <taxon>Microbacterium</taxon>
    </lineage>
</organism>
<evidence type="ECO:0000256" key="6">
    <source>
        <dbReference type="ARBA" id="ARBA00023033"/>
    </source>
</evidence>
<keyword evidence="9" id="KW-1185">Reference proteome</keyword>
<gene>
    <name evidence="8" type="ORF">HD594_002227</name>
</gene>
<proteinExistence type="inferred from homology"/>
<evidence type="ECO:0000256" key="2">
    <source>
        <dbReference type="ARBA" id="ARBA00022617"/>
    </source>
</evidence>
<evidence type="ECO:0000256" key="7">
    <source>
        <dbReference type="PIRSR" id="PIRSR602403-1"/>
    </source>
</evidence>
<keyword evidence="5 7" id="KW-0408">Iron</keyword>
<accession>A0A7X0FQM3</accession>
<keyword evidence="3 7" id="KW-0479">Metal-binding</keyword>
<keyword evidence="4" id="KW-0560">Oxidoreductase</keyword>
<comment type="caution">
    <text evidence="8">The sequence shown here is derived from an EMBL/GenBank/DDBJ whole genome shotgun (WGS) entry which is preliminary data.</text>
</comment>
<dbReference type="SUPFAM" id="SSF48264">
    <property type="entry name" value="Cytochrome P450"/>
    <property type="match status" value="1"/>
</dbReference>
<dbReference type="PANTHER" id="PTHR24286:SF384">
    <property type="entry name" value="P450, PUTATIVE (EUROFUNG)-RELATED"/>
    <property type="match status" value="1"/>
</dbReference>
<name>A0A7X0FQM3_9MICO</name>
<dbReference type="PRINTS" id="PR00465">
    <property type="entry name" value="EP450IV"/>
</dbReference>
<dbReference type="GO" id="GO:0004497">
    <property type="term" value="F:monooxygenase activity"/>
    <property type="evidence" value="ECO:0007669"/>
    <property type="project" value="UniProtKB-KW"/>
</dbReference>
<comment type="similarity">
    <text evidence="1">Belongs to the cytochrome P450 family.</text>
</comment>
<evidence type="ECO:0000313" key="9">
    <source>
        <dbReference type="Proteomes" id="UP000537775"/>
    </source>
</evidence>
<keyword evidence="2 7" id="KW-0349">Heme</keyword>
<evidence type="ECO:0000313" key="8">
    <source>
        <dbReference type="EMBL" id="MBB6391914.1"/>
    </source>
</evidence>
<dbReference type="Pfam" id="PF00067">
    <property type="entry name" value="p450"/>
    <property type="match status" value="1"/>
</dbReference>
<dbReference type="Proteomes" id="UP000537775">
    <property type="component" value="Unassembled WGS sequence"/>
</dbReference>
<dbReference type="GO" id="GO:0005506">
    <property type="term" value="F:iron ion binding"/>
    <property type="evidence" value="ECO:0007669"/>
    <property type="project" value="InterPro"/>
</dbReference>
<comment type="cofactor">
    <cofactor evidence="7">
        <name>heme</name>
        <dbReference type="ChEBI" id="CHEBI:30413"/>
    </cofactor>
</comment>
<evidence type="ECO:0000256" key="4">
    <source>
        <dbReference type="ARBA" id="ARBA00023002"/>
    </source>
</evidence>
<dbReference type="GO" id="GO:0016705">
    <property type="term" value="F:oxidoreductase activity, acting on paired donors, with incorporation or reduction of molecular oxygen"/>
    <property type="evidence" value="ECO:0007669"/>
    <property type="project" value="InterPro"/>
</dbReference>
<evidence type="ECO:0000256" key="5">
    <source>
        <dbReference type="ARBA" id="ARBA00023004"/>
    </source>
</evidence>
<dbReference type="InterPro" id="IPR001128">
    <property type="entry name" value="Cyt_P450"/>
</dbReference>
<feature type="binding site" description="axial binding residue" evidence="7">
    <location>
        <position position="386"/>
    </location>
    <ligand>
        <name>heme</name>
        <dbReference type="ChEBI" id="CHEBI:30413"/>
    </ligand>
    <ligandPart>
        <name>Fe</name>
        <dbReference type="ChEBI" id="CHEBI:18248"/>
    </ligandPart>
</feature>
<dbReference type="PANTHER" id="PTHR24286">
    <property type="entry name" value="CYTOCHROME P450 26"/>
    <property type="match status" value="1"/>
</dbReference>
<dbReference type="Gene3D" id="1.10.630.10">
    <property type="entry name" value="Cytochrome P450"/>
    <property type="match status" value="1"/>
</dbReference>
<dbReference type="RefSeq" id="WP_184751032.1">
    <property type="nucleotide sequence ID" value="NZ_BAAAJR010000005.1"/>
</dbReference>